<evidence type="ECO:0000259" key="1">
    <source>
        <dbReference type="PROSITE" id="PS51833"/>
    </source>
</evidence>
<dbReference type="SUPFAM" id="SSF109604">
    <property type="entry name" value="HD-domain/PDEase-like"/>
    <property type="match status" value="1"/>
</dbReference>
<protein>
    <recommendedName>
        <fullName evidence="1">HDOD domain-containing protein</fullName>
    </recommendedName>
</protein>
<dbReference type="Pfam" id="PF00563">
    <property type="entry name" value="EAL"/>
    <property type="match status" value="1"/>
</dbReference>
<dbReference type="InterPro" id="IPR001633">
    <property type="entry name" value="EAL_dom"/>
</dbReference>
<proteinExistence type="predicted"/>
<dbReference type="InterPro" id="IPR013976">
    <property type="entry name" value="HDOD"/>
</dbReference>
<dbReference type="EMBL" id="CP014230">
    <property type="protein sequence ID" value="AMD92346.1"/>
    <property type="molecule type" value="Genomic_DNA"/>
</dbReference>
<dbReference type="InterPro" id="IPR052340">
    <property type="entry name" value="RNase_Y/CdgJ"/>
</dbReference>
<evidence type="ECO:0000313" key="3">
    <source>
        <dbReference type="Proteomes" id="UP000063964"/>
    </source>
</evidence>
<feature type="domain" description="HDOD" evidence="1">
    <location>
        <begin position="201"/>
        <end position="399"/>
    </location>
</feature>
<dbReference type="Gene3D" id="1.10.3210.10">
    <property type="entry name" value="Hypothetical protein af1432"/>
    <property type="match status" value="1"/>
</dbReference>
<dbReference type="KEGG" id="doa:AXF15_03965"/>
<dbReference type="SUPFAM" id="SSF141868">
    <property type="entry name" value="EAL domain-like"/>
    <property type="match status" value="1"/>
</dbReference>
<dbReference type="PIRSF" id="PIRSF003180">
    <property type="entry name" value="DiGMPpdiest_YuxH"/>
    <property type="match status" value="1"/>
</dbReference>
<accession>A0A109W5P0</accession>
<dbReference type="Gene3D" id="3.20.20.450">
    <property type="entry name" value="EAL domain"/>
    <property type="match status" value="1"/>
</dbReference>
<dbReference type="PANTHER" id="PTHR33525">
    <property type="match status" value="1"/>
</dbReference>
<sequence length="407" mass="45378">MTHEKIFVARQPIFTSDKKIWGYELLFRHGEKAQAAMVTDGDQATAQVIADGYAIASAGLRAEAKALINFPRNLLVNLAPYVLPADRCVVEILENVQPEKDVLAACKELKSQGYILALDDFVGQPGFEPLLEIADLVKVDILHKRPAEVAGIARNLARYGVVLLAEKVENQDMFKVCQRLGFTYFQGFFFSKPEIVPGRKLASGETTKIKLLKELASPDTNIDRLEQIIQTDLSISYRLLRYINSAKFGLRTPVESIRRAVSMLGLQNLRQWLQVIVLSDISTTDRAHELVRLSAQRGRFLQLLAEEYSAPFEPDSMFLLGFFSLLDAILDQQMGQVLEEISLDPMLRSVLAKAGNADSEWIILLEKLDRGDWSGLEAGASHLGLPFDLVDKAVMASSTWTHEIMSG</sequence>
<dbReference type="PANTHER" id="PTHR33525:SF4">
    <property type="entry name" value="CYCLIC DI-GMP PHOSPHODIESTERASE CDGJ"/>
    <property type="match status" value="1"/>
</dbReference>
<dbReference type="RefSeq" id="WP_066603612.1">
    <property type="nucleotide sequence ID" value="NZ_CP014230.1"/>
</dbReference>
<keyword evidence="3" id="KW-1185">Reference proteome</keyword>
<evidence type="ECO:0000313" key="2">
    <source>
        <dbReference type="EMBL" id="AMD92346.1"/>
    </source>
</evidence>
<dbReference type="PROSITE" id="PS51833">
    <property type="entry name" value="HDOD"/>
    <property type="match status" value="1"/>
</dbReference>
<dbReference type="AlphaFoldDB" id="A0A109W5P0"/>
<dbReference type="SMART" id="SM00052">
    <property type="entry name" value="EAL"/>
    <property type="match status" value="1"/>
</dbReference>
<name>A0A109W5P0_9BACT</name>
<reference evidence="3" key="1">
    <citation type="submission" date="2016-02" db="EMBL/GenBank/DDBJ databases">
        <authorList>
            <person name="Holder M.E."/>
            <person name="Ajami N.J."/>
            <person name="Petrosino J.F."/>
        </authorList>
    </citation>
    <scope>NUCLEOTIDE SEQUENCE [LARGE SCALE GENOMIC DNA]</scope>
    <source>
        <strain evidence="3">DSM 12838</strain>
    </source>
</reference>
<dbReference type="Proteomes" id="UP000063964">
    <property type="component" value="Chromosome"/>
</dbReference>
<dbReference type="Pfam" id="PF08668">
    <property type="entry name" value="HDOD"/>
    <property type="match status" value="1"/>
</dbReference>
<dbReference type="InterPro" id="IPR035919">
    <property type="entry name" value="EAL_sf"/>
</dbReference>
<organism evidence="2 3">
    <name type="scientific">Desulfomicrobium orale DSM 12838</name>
    <dbReference type="NCBI Taxonomy" id="888061"/>
    <lineage>
        <taxon>Bacteria</taxon>
        <taxon>Pseudomonadati</taxon>
        <taxon>Thermodesulfobacteriota</taxon>
        <taxon>Desulfovibrionia</taxon>
        <taxon>Desulfovibrionales</taxon>
        <taxon>Desulfomicrobiaceae</taxon>
        <taxon>Desulfomicrobium</taxon>
    </lineage>
</organism>
<dbReference type="InterPro" id="IPR014408">
    <property type="entry name" value="dGMP_Pdiesterase_EAL/HD-GYP"/>
</dbReference>
<gene>
    <name evidence="2" type="ORF">AXF15_03965</name>
</gene>
<dbReference type="STRING" id="888061.AXF15_03965"/>